<organism evidence="3 4">
    <name type="scientific">Euphydryas editha</name>
    <name type="common">Edith's checkerspot</name>
    <dbReference type="NCBI Taxonomy" id="104508"/>
    <lineage>
        <taxon>Eukaryota</taxon>
        <taxon>Metazoa</taxon>
        <taxon>Ecdysozoa</taxon>
        <taxon>Arthropoda</taxon>
        <taxon>Hexapoda</taxon>
        <taxon>Insecta</taxon>
        <taxon>Pterygota</taxon>
        <taxon>Neoptera</taxon>
        <taxon>Endopterygota</taxon>
        <taxon>Lepidoptera</taxon>
        <taxon>Glossata</taxon>
        <taxon>Ditrysia</taxon>
        <taxon>Papilionoidea</taxon>
        <taxon>Nymphalidae</taxon>
        <taxon>Nymphalinae</taxon>
        <taxon>Euphydryas</taxon>
    </lineage>
</organism>
<evidence type="ECO:0000256" key="1">
    <source>
        <dbReference type="ARBA" id="ARBA00008306"/>
    </source>
</evidence>
<protein>
    <recommendedName>
        <fullName evidence="2">DUF155 domain-containing protein</fullName>
    </recommendedName>
</protein>
<comment type="similarity">
    <text evidence="1">Belongs to the RMD1/sif2 family.</text>
</comment>
<dbReference type="EMBL" id="CAKOGL010000013">
    <property type="protein sequence ID" value="CAH2093370.1"/>
    <property type="molecule type" value="Genomic_DNA"/>
</dbReference>
<dbReference type="GO" id="GO:0005739">
    <property type="term" value="C:mitochondrion"/>
    <property type="evidence" value="ECO:0007669"/>
    <property type="project" value="UniProtKB-ARBA"/>
</dbReference>
<evidence type="ECO:0000313" key="4">
    <source>
        <dbReference type="Proteomes" id="UP001153954"/>
    </source>
</evidence>
<name>A0AAU9U262_EUPED</name>
<reference evidence="3" key="1">
    <citation type="submission" date="2022-03" db="EMBL/GenBank/DDBJ databases">
        <authorList>
            <person name="Tunstrom K."/>
        </authorList>
    </citation>
    <scope>NUCLEOTIDE SEQUENCE</scope>
</reference>
<dbReference type="PANTHER" id="PTHR16255">
    <property type="entry name" value="REQUIRED FOR MEIOTIC NUCLEAR DIVISION PROTEIN 1 HOMOLOG"/>
    <property type="match status" value="1"/>
</dbReference>
<dbReference type="InterPro" id="IPR003734">
    <property type="entry name" value="DUF155"/>
</dbReference>
<comment type="caution">
    <text evidence="3">The sequence shown here is derived from an EMBL/GenBank/DDBJ whole genome shotgun (WGS) entry which is preliminary data.</text>
</comment>
<dbReference type="GO" id="GO:0070131">
    <property type="term" value="P:positive regulation of mitochondrial translation"/>
    <property type="evidence" value="ECO:0007669"/>
    <property type="project" value="TreeGrafter"/>
</dbReference>
<dbReference type="Pfam" id="PF02582">
    <property type="entry name" value="DUF155"/>
    <property type="match status" value="1"/>
</dbReference>
<proteinExistence type="inferred from homology"/>
<evidence type="ECO:0000259" key="2">
    <source>
        <dbReference type="Pfam" id="PF02582"/>
    </source>
</evidence>
<keyword evidence="4" id="KW-1185">Reference proteome</keyword>
<accession>A0AAU9U262</accession>
<feature type="domain" description="DUF155" evidence="2">
    <location>
        <begin position="146"/>
        <end position="324"/>
    </location>
</feature>
<evidence type="ECO:0000313" key="3">
    <source>
        <dbReference type="EMBL" id="CAH2093370.1"/>
    </source>
</evidence>
<gene>
    <name evidence="3" type="ORF">EEDITHA_LOCUS9043</name>
</gene>
<dbReference type="AlphaFoldDB" id="A0AAU9U262"/>
<dbReference type="InterPro" id="IPR051624">
    <property type="entry name" value="RMD1/Sad1-interacting"/>
</dbReference>
<dbReference type="PANTHER" id="PTHR16255:SF1">
    <property type="entry name" value="REQUIRED FOR MEIOTIC NUCLEAR DIVISION PROTEIN 1 HOMOLOG"/>
    <property type="match status" value="1"/>
</dbReference>
<dbReference type="Proteomes" id="UP001153954">
    <property type="component" value="Unassembled WGS sequence"/>
</dbReference>
<sequence length="376" mass="43738">MTVFISRIASLTLRQLSKTFASSIPDISPARTYFIPKKNDLFRIGQHLFRNYSNNIQPTTMAMDNTALPLKKKTVHKKVVLEDLKKKEGHYLTLAYATAYSYDLKALREGLLEQKLYEPGTLKAQEIGDVVVANAVYTIGDEPREIIFFREGAVVFWNCTELEANNVLDFIKQFEEESYPRDVVKKEREVMTYQYQPNAKRCHLQDQESSFVLVPHNDNSLERYTFSHAMAQSARLGAWEARLEALAADVRAHAAAMEREGAARVEKKEVVRKLGELFTLRHRLNVESDLLDTPDFYWEEERLERLYSNTVAYFTIPRRTRVLNERLSHCVELLELLSSWAADRHHVRLEWMVIALILAEVCFELLHCCERYLLDR</sequence>